<sequence length="370" mass="41196">MNSIFMDDDDGYFMSMAVFSAFIDRGIRTSPAFYVLGHTGSRARDLVERTSAYLPMAVRIERAILELDGPKPQSGKTLEEAVCVPFGAWFVQHCYDQNRSPSDAACRHRLANSIVEHFAKGQTPAHAWAVVRAAKCVEPSITLPEVVVKESINWEWTHGMPTFSGTRPPAEHPQYPRAAWLAQGELLHVRDYWSWVDYRLHAAHVMAQYEELATMSNVFVDLLQASQVQVDGREVTDMIRRMDLIGQECIDILPSSTAFTAGLFSALPYMQGVFAALDINFEMATWIARPVADFISEHVRSADPDNEPIMSGAIADCGASFPIVLTLRQLWRAEWQGAGVWVLEDGTALRCSSTRGGSPSVVQELLAMIR</sequence>
<name>A0ABZ1USX4_9BURK</name>
<protein>
    <submittedName>
        <fullName evidence="1">Uncharacterized protein</fullName>
    </submittedName>
</protein>
<proteinExistence type="predicted"/>
<evidence type="ECO:0000313" key="1">
    <source>
        <dbReference type="EMBL" id="WUR15420.1"/>
    </source>
</evidence>
<dbReference type="EMBL" id="CP136508">
    <property type="protein sequence ID" value="WUR15420.1"/>
    <property type="molecule type" value="Genomic_DNA"/>
</dbReference>
<gene>
    <name evidence="1" type="ORF">E7V67_010050</name>
</gene>
<reference evidence="1 2" key="1">
    <citation type="journal article" date="2019" name="Int. J. Syst. Evol. Microbiol.">
        <title>The Draft Whole-Genome Sequence of the Antibiotic Producer Empedobacter haloabium ATCC 31962 Provides Indications for Its Taxonomic Reclassification.</title>
        <authorList>
            <person name="Miess H."/>
            <person name="Arlt P."/>
            <person name="Apel A.K."/>
            <person name="Weber T."/>
            <person name="Nieselt K."/>
            <person name="Hanssen F."/>
            <person name="Czemmel S."/>
            <person name="Nahnsen S."/>
            <person name="Gross H."/>
        </authorList>
    </citation>
    <scope>NUCLEOTIDE SEQUENCE [LARGE SCALE GENOMIC DNA]</scope>
    <source>
        <strain evidence="1 2">ATCC 31962</strain>
    </source>
</reference>
<organism evidence="1 2">
    <name type="scientific">[Empedobacter] haloabium</name>
    <dbReference type="NCBI Taxonomy" id="592317"/>
    <lineage>
        <taxon>Bacteria</taxon>
        <taxon>Pseudomonadati</taxon>
        <taxon>Pseudomonadota</taxon>
        <taxon>Betaproteobacteria</taxon>
        <taxon>Burkholderiales</taxon>
        <taxon>Oxalobacteraceae</taxon>
        <taxon>Telluria group</taxon>
        <taxon>Telluria group incertae sedis</taxon>
    </lineage>
</organism>
<accession>A0ABZ1USX4</accession>
<evidence type="ECO:0000313" key="2">
    <source>
        <dbReference type="Proteomes" id="UP000321323"/>
    </source>
</evidence>
<dbReference type="Proteomes" id="UP000321323">
    <property type="component" value="Chromosome"/>
</dbReference>
<keyword evidence="2" id="KW-1185">Reference proteome</keyword>